<dbReference type="EMBL" id="BMJH01000001">
    <property type="protein sequence ID" value="GGC61686.1"/>
    <property type="molecule type" value="Genomic_DNA"/>
</dbReference>
<dbReference type="AlphaFoldDB" id="A0A916U6J4"/>
<dbReference type="Proteomes" id="UP000641514">
    <property type="component" value="Unassembled WGS sequence"/>
</dbReference>
<gene>
    <name evidence="1" type="ORF">GCM10011410_12710</name>
</gene>
<reference evidence="1" key="2">
    <citation type="submission" date="2020-09" db="EMBL/GenBank/DDBJ databases">
        <authorList>
            <person name="Sun Q."/>
            <person name="Zhou Y."/>
        </authorList>
    </citation>
    <scope>NUCLEOTIDE SEQUENCE</scope>
    <source>
        <strain evidence="1">CGMCC 1.15478</strain>
    </source>
</reference>
<evidence type="ECO:0000313" key="2">
    <source>
        <dbReference type="Proteomes" id="UP000641514"/>
    </source>
</evidence>
<reference evidence="1" key="1">
    <citation type="journal article" date="2014" name="Int. J. Syst. Evol. Microbiol.">
        <title>Complete genome sequence of Corynebacterium casei LMG S-19264T (=DSM 44701T), isolated from a smear-ripened cheese.</title>
        <authorList>
            <consortium name="US DOE Joint Genome Institute (JGI-PGF)"/>
            <person name="Walter F."/>
            <person name="Albersmeier A."/>
            <person name="Kalinowski J."/>
            <person name="Ruckert C."/>
        </authorList>
    </citation>
    <scope>NUCLEOTIDE SEQUENCE</scope>
    <source>
        <strain evidence="1">CGMCC 1.15478</strain>
    </source>
</reference>
<proteinExistence type="predicted"/>
<evidence type="ECO:0000313" key="1">
    <source>
        <dbReference type="EMBL" id="GGC61686.1"/>
    </source>
</evidence>
<comment type="caution">
    <text evidence="1">The sequence shown here is derived from an EMBL/GenBank/DDBJ whole genome shotgun (WGS) entry which is preliminary data.</text>
</comment>
<accession>A0A916U6J4</accession>
<keyword evidence="2" id="KW-1185">Reference proteome</keyword>
<sequence length="51" mass="5705">MLLPWIGPVVTVVGSVETGVRIRSLPCRNYPVRFIRSTALAVLSARWCEHP</sequence>
<name>A0A916U6J4_9ACTN</name>
<protein>
    <submittedName>
        <fullName evidence="1">Uncharacterized protein</fullName>
    </submittedName>
</protein>
<organism evidence="1 2">
    <name type="scientific">Hoyosella rhizosphaerae</name>
    <dbReference type="NCBI Taxonomy" id="1755582"/>
    <lineage>
        <taxon>Bacteria</taxon>
        <taxon>Bacillati</taxon>
        <taxon>Actinomycetota</taxon>
        <taxon>Actinomycetes</taxon>
        <taxon>Mycobacteriales</taxon>
        <taxon>Hoyosellaceae</taxon>
        <taxon>Hoyosella</taxon>
    </lineage>
</organism>